<accession>A0A1J4SET1</accession>
<dbReference type="NCBIfam" id="TIGR01550">
    <property type="entry name" value="DOC_P1"/>
    <property type="match status" value="1"/>
</dbReference>
<dbReference type="EMBL" id="MNUO01000079">
    <property type="protein sequence ID" value="OIN96773.1"/>
    <property type="molecule type" value="Genomic_DNA"/>
</dbReference>
<dbReference type="AlphaFoldDB" id="A0A1J4SET1"/>
<dbReference type="InterPro" id="IPR053737">
    <property type="entry name" value="Type_II_TA_Toxin"/>
</dbReference>
<dbReference type="InterPro" id="IPR006440">
    <property type="entry name" value="Doc"/>
</dbReference>
<sequence>MALSVPYIRPLTKKELYQGISEKAANLLYLVIKNHPFVDGNKRIGSLLFIYFLEKNHYN</sequence>
<evidence type="ECO:0000259" key="1">
    <source>
        <dbReference type="PROSITE" id="PS51459"/>
    </source>
</evidence>
<evidence type="ECO:0000313" key="3">
    <source>
        <dbReference type="Proteomes" id="UP000182278"/>
    </source>
</evidence>
<reference evidence="2 3" key="1">
    <citation type="journal article" date="2016" name="Environ. Microbiol.">
        <title>Genomic resolution of a cold subsurface aquifer community provides metabolic insights for novel microbes adapted to high CO concentrations.</title>
        <authorList>
            <person name="Probst A.J."/>
            <person name="Castelle C.J."/>
            <person name="Singh A."/>
            <person name="Brown C.T."/>
            <person name="Anantharaman K."/>
            <person name="Sharon I."/>
            <person name="Hug L.A."/>
            <person name="Burstein D."/>
            <person name="Emerson J.B."/>
            <person name="Thomas B.C."/>
            <person name="Banfield J.F."/>
        </authorList>
    </citation>
    <scope>NUCLEOTIDE SEQUENCE [LARGE SCALE GENOMIC DNA]</scope>
    <source>
        <strain evidence="2">CG1_02_38_46</strain>
    </source>
</reference>
<dbReference type="Gene3D" id="1.20.120.1870">
    <property type="entry name" value="Fic/DOC protein, Fido domain"/>
    <property type="match status" value="1"/>
</dbReference>
<dbReference type="Pfam" id="PF02661">
    <property type="entry name" value="Fic"/>
    <property type="match status" value="1"/>
</dbReference>
<dbReference type="SUPFAM" id="SSF140931">
    <property type="entry name" value="Fic-like"/>
    <property type="match status" value="1"/>
</dbReference>
<dbReference type="PROSITE" id="PS51459">
    <property type="entry name" value="FIDO"/>
    <property type="match status" value="1"/>
</dbReference>
<dbReference type="STRING" id="1817893.AUJ66_05315"/>
<dbReference type="Proteomes" id="UP000182278">
    <property type="component" value="Unassembled WGS sequence"/>
</dbReference>
<organism evidence="2 3">
    <name type="scientific">Candidatus Desantisbacteria bacterium CG1_02_38_46</name>
    <dbReference type="NCBI Taxonomy" id="1817893"/>
    <lineage>
        <taxon>Bacteria</taxon>
        <taxon>Candidatus Desantisiibacteriota</taxon>
    </lineage>
</organism>
<dbReference type="InterPro" id="IPR003812">
    <property type="entry name" value="Fido"/>
</dbReference>
<feature type="domain" description="Fido" evidence="1">
    <location>
        <begin position="1"/>
        <end position="59"/>
    </location>
</feature>
<dbReference type="InterPro" id="IPR036597">
    <property type="entry name" value="Fido-like_dom_sf"/>
</dbReference>
<protein>
    <recommendedName>
        <fullName evidence="1">Fido domain-containing protein</fullName>
    </recommendedName>
</protein>
<name>A0A1J4SET1_9BACT</name>
<dbReference type="GO" id="GO:0016301">
    <property type="term" value="F:kinase activity"/>
    <property type="evidence" value="ECO:0007669"/>
    <property type="project" value="InterPro"/>
</dbReference>
<proteinExistence type="predicted"/>
<comment type="caution">
    <text evidence="2">The sequence shown here is derived from an EMBL/GenBank/DDBJ whole genome shotgun (WGS) entry which is preliminary data.</text>
</comment>
<gene>
    <name evidence="2" type="ORF">AUJ66_05315</name>
</gene>
<evidence type="ECO:0000313" key="2">
    <source>
        <dbReference type="EMBL" id="OIN96773.1"/>
    </source>
</evidence>